<dbReference type="GO" id="GO:0099604">
    <property type="term" value="F:ligand-gated calcium channel activity"/>
    <property type="evidence" value="ECO:0007669"/>
    <property type="project" value="TreeGrafter"/>
</dbReference>
<comment type="caution">
    <text evidence="8">The sequence shown here is derived from an EMBL/GenBank/DDBJ whole genome shotgun (WGS) entry which is preliminary data.</text>
</comment>
<organism evidence="8 9">
    <name type="scientific">Holothuria leucospilota</name>
    <name type="common">Black long sea cucumber</name>
    <name type="synonym">Mertensiothuria leucospilota</name>
    <dbReference type="NCBI Taxonomy" id="206669"/>
    <lineage>
        <taxon>Eukaryota</taxon>
        <taxon>Metazoa</taxon>
        <taxon>Echinodermata</taxon>
        <taxon>Eleutherozoa</taxon>
        <taxon>Echinozoa</taxon>
        <taxon>Holothuroidea</taxon>
        <taxon>Aspidochirotacea</taxon>
        <taxon>Aspidochirotida</taxon>
        <taxon>Holothuriidae</taxon>
        <taxon>Holothuria</taxon>
    </lineage>
</organism>
<evidence type="ECO:0000256" key="6">
    <source>
        <dbReference type="SAM" id="MobiDB-lite"/>
    </source>
</evidence>
<evidence type="ECO:0000313" key="8">
    <source>
        <dbReference type="EMBL" id="KAJ8035332.1"/>
    </source>
</evidence>
<proteinExistence type="predicted"/>
<dbReference type="AlphaFoldDB" id="A0A9Q1BYZ9"/>
<evidence type="ECO:0000256" key="1">
    <source>
        <dbReference type="ARBA" id="ARBA00004127"/>
    </source>
</evidence>
<keyword evidence="5" id="KW-0106">Calcium</keyword>
<keyword evidence="4" id="KW-0107">Calcium channel</keyword>
<dbReference type="InterPro" id="IPR015797">
    <property type="entry name" value="NUDIX_hydrolase-like_dom_sf"/>
</dbReference>
<sequence>MTSLDENGIMYHPGTLSNWVKDNLRARQCNRFTCPESDSPSEDDPKCQCGKKKSDHDKSHLDKPRPESKWQFETHTEEIPVDAFGKMEFCLKKPYPTKRYESIKQQDLDPGHSHFLMFDDGTTNTVAIENLVWGKIVQKICEKQLHREETGSQKGVTIPSVCLTANGTTTSLATVYENIIHGTPCLVIENTGTMADILTYAVKHARPVQVDKDKNQTYFNINKSKPVRYLNNEALSHISRQIQKHFGIQDLAVSLDRIKVCVRDPRLIATYRMDDVSESAEGLLHAIVNYVLSNCFQYAIRQKAIDFVDLFIDNGAVLHKAELEELYNELWLCTVFTPAIAAFKVFDEEPVSQKKHSECVPGDEENGHKTRDREPSWWEKLEIFYSTPAIKFQSNVIMQLIFLLLFSYTILTNFRQDVISWQEYVLIGWVATIILEELRQRSWAKTYHDKQNAAICGIIHRHDDSNDFEGYHRVHSNSLKPPMKGISMISSINQKSYARNYLMKGEMKVSDTVEVEIDGVFKKFNFRRSCVESKLNQMDDRVKILTSVVKTLEAKEFGDDDDEDDYVENEIHDKVHYHSRSSPYPGTTKRRFPVLGKKVNWKVPFVGYQPVAFTHDSLLNGPAEEVDPELLQIEKEKLPKIKFNGSDEQYKCNRKSLFGDYELDEEGLPRWKKGSTGDVEQKNEKKVLQFLAIKKTRKDTTWSLPTMRVKDVSVLLVGDDLSEKVTEDLLFELDFTNNEKETIRKEVDKFLCNHQYTEIYKGYVDDARNTDNAWVEVEARSYHDADKFLFGEWDSQLEERLFKVPRLKWMDVESSTNMRYTSHKDLLRLTAKKLDAYF</sequence>
<evidence type="ECO:0000256" key="5">
    <source>
        <dbReference type="ARBA" id="ARBA00022837"/>
    </source>
</evidence>
<feature type="domain" description="TRPM SLOG" evidence="7">
    <location>
        <begin position="93"/>
        <end position="209"/>
    </location>
</feature>
<dbReference type="PANTHER" id="PTHR13800">
    <property type="entry name" value="TRANSIENT RECEPTOR POTENTIAL CATION CHANNEL, SUBFAMILY M, MEMBER 6"/>
    <property type="match status" value="1"/>
</dbReference>
<accession>A0A9Q1BYZ9</accession>
<dbReference type="GO" id="GO:0012505">
    <property type="term" value="C:endomembrane system"/>
    <property type="evidence" value="ECO:0007669"/>
    <property type="project" value="UniProtKB-SubCell"/>
</dbReference>
<dbReference type="Pfam" id="PF18139">
    <property type="entry name" value="LSDAT_euk"/>
    <property type="match status" value="1"/>
</dbReference>
<dbReference type="PANTHER" id="PTHR13800:SF12">
    <property type="entry name" value="TRANSIENT RECEPTOR POTENTIAL CATION CHANNEL SUBFAMILY M MEMBER-LIKE 2"/>
    <property type="match status" value="1"/>
</dbReference>
<dbReference type="Gene3D" id="3.90.79.10">
    <property type="entry name" value="Nucleoside Triphosphate Pyrophosphohydrolase"/>
    <property type="match status" value="1"/>
</dbReference>
<dbReference type="GO" id="GO:0005886">
    <property type="term" value="C:plasma membrane"/>
    <property type="evidence" value="ECO:0007669"/>
    <property type="project" value="UniProtKB-SubCell"/>
</dbReference>
<dbReference type="Pfam" id="PF25969">
    <property type="entry name" value="NUDT9_N"/>
    <property type="match status" value="1"/>
</dbReference>
<evidence type="ECO:0000256" key="4">
    <source>
        <dbReference type="ARBA" id="ARBA00022673"/>
    </source>
</evidence>
<keyword evidence="4" id="KW-0407">Ion channel</keyword>
<dbReference type="EMBL" id="JAIZAY010000010">
    <property type="protein sequence ID" value="KAJ8035332.1"/>
    <property type="molecule type" value="Genomic_DNA"/>
</dbReference>
<keyword evidence="9" id="KW-1185">Reference proteome</keyword>
<evidence type="ECO:0000259" key="7">
    <source>
        <dbReference type="Pfam" id="PF18139"/>
    </source>
</evidence>
<dbReference type="InterPro" id="IPR050927">
    <property type="entry name" value="TRPM"/>
</dbReference>
<evidence type="ECO:0000256" key="3">
    <source>
        <dbReference type="ARBA" id="ARBA00022568"/>
    </source>
</evidence>
<keyword evidence="3" id="KW-0406">Ion transport</keyword>
<comment type="subcellular location">
    <subcellularLocation>
        <location evidence="2">Cell membrane</location>
    </subcellularLocation>
    <subcellularLocation>
        <location evidence="1">Endomembrane system</location>
        <topology evidence="1">Multi-pass membrane protein</topology>
    </subcellularLocation>
</comment>
<gene>
    <name evidence="8" type="ORF">HOLleu_22518</name>
</gene>
<keyword evidence="3" id="KW-0813">Transport</keyword>
<name>A0A9Q1BYZ9_HOLLE</name>
<evidence type="ECO:0000313" key="9">
    <source>
        <dbReference type="Proteomes" id="UP001152320"/>
    </source>
</evidence>
<dbReference type="InterPro" id="IPR041491">
    <property type="entry name" value="TRPM_SLOG"/>
</dbReference>
<dbReference type="SUPFAM" id="SSF55811">
    <property type="entry name" value="Nudix"/>
    <property type="match status" value="1"/>
</dbReference>
<evidence type="ECO:0000256" key="2">
    <source>
        <dbReference type="ARBA" id="ARBA00004236"/>
    </source>
</evidence>
<feature type="compositionally biased region" description="Basic and acidic residues" evidence="6">
    <location>
        <begin position="52"/>
        <end position="70"/>
    </location>
</feature>
<keyword evidence="3" id="KW-0109">Calcium transport</keyword>
<dbReference type="Proteomes" id="UP001152320">
    <property type="component" value="Chromosome 10"/>
</dbReference>
<reference evidence="8" key="1">
    <citation type="submission" date="2021-10" db="EMBL/GenBank/DDBJ databases">
        <title>Tropical sea cucumber genome reveals ecological adaptation and Cuvierian tubules defense mechanism.</title>
        <authorList>
            <person name="Chen T."/>
        </authorList>
    </citation>
    <scope>NUCLEOTIDE SEQUENCE</scope>
    <source>
        <strain evidence="8">Nanhai2018</strain>
        <tissue evidence="8">Muscle</tissue>
    </source>
</reference>
<feature type="region of interest" description="Disordered" evidence="6">
    <location>
        <begin position="32"/>
        <end position="70"/>
    </location>
</feature>
<protein>
    <submittedName>
        <fullName evidence="8">ADP-ribose pyrophosphatase, mitochondrial</fullName>
    </submittedName>
</protein>